<feature type="non-terminal residue" evidence="2">
    <location>
        <position position="1"/>
    </location>
</feature>
<gene>
    <name evidence="2" type="ORF">FKY71_14685</name>
</gene>
<evidence type="ECO:0000313" key="3">
    <source>
        <dbReference type="Proteomes" id="UP000315400"/>
    </source>
</evidence>
<dbReference type="AlphaFoldDB" id="A0A540VNG5"/>
<dbReference type="GO" id="GO:0003676">
    <property type="term" value="F:nucleic acid binding"/>
    <property type="evidence" value="ECO:0007669"/>
    <property type="project" value="InterPro"/>
</dbReference>
<evidence type="ECO:0000313" key="2">
    <source>
        <dbReference type="EMBL" id="TQE98281.1"/>
    </source>
</evidence>
<dbReference type="PROSITE" id="PS50994">
    <property type="entry name" value="INTEGRASE"/>
    <property type="match status" value="1"/>
</dbReference>
<dbReference type="Pfam" id="PF13683">
    <property type="entry name" value="rve_3"/>
    <property type="match status" value="1"/>
</dbReference>
<dbReference type="InterPro" id="IPR012337">
    <property type="entry name" value="RNaseH-like_sf"/>
</dbReference>
<dbReference type="SUPFAM" id="SSF53098">
    <property type="entry name" value="Ribonuclease H-like"/>
    <property type="match status" value="1"/>
</dbReference>
<name>A0A540VNG5_9GAMM</name>
<sequence length="111" mass="13321">ADYDPRHRPNTTPWNDRLLEHRLTRPRSPQTNGVVERFNGRLCEVIASHHFRSAEDLETTTKRYVWLYNQHIGQKALNHRTPVQAMKDWYAERPDLFRKKPRNFGDVTIRQ</sequence>
<proteinExistence type="predicted"/>
<organism evidence="2 3">
    <name type="scientific">Spiribacter salinus</name>
    <dbReference type="NCBI Taxonomy" id="1335746"/>
    <lineage>
        <taxon>Bacteria</taxon>
        <taxon>Pseudomonadati</taxon>
        <taxon>Pseudomonadota</taxon>
        <taxon>Gammaproteobacteria</taxon>
        <taxon>Chromatiales</taxon>
        <taxon>Ectothiorhodospiraceae</taxon>
        <taxon>Spiribacter</taxon>
    </lineage>
</organism>
<accession>A0A540VNG5</accession>
<feature type="domain" description="Integrase catalytic" evidence="1">
    <location>
        <begin position="1"/>
        <end position="90"/>
    </location>
</feature>
<dbReference type="InterPro" id="IPR001584">
    <property type="entry name" value="Integrase_cat-core"/>
</dbReference>
<dbReference type="EMBL" id="VIFK01000236">
    <property type="protein sequence ID" value="TQE98281.1"/>
    <property type="molecule type" value="Genomic_DNA"/>
</dbReference>
<dbReference type="InterPro" id="IPR036397">
    <property type="entry name" value="RNaseH_sf"/>
</dbReference>
<evidence type="ECO:0000259" key="1">
    <source>
        <dbReference type="PROSITE" id="PS50994"/>
    </source>
</evidence>
<comment type="caution">
    <text evidence="2">The sequence shown here is derived from an EMBL/GenBank/DDBJ whole genome shotgun (WGS) entry which is preliminary data.</text>
</comment>
<protein>
    <submittedName>
        <fullName evidence="2">Transposase</fullName>
    </submittedName>
</protein>
<dbReference type="Proteomes" id="UP000315400">
    <property type="component" value="Unassembled WGS sequence"/>
</dbReference>
<dbReference type="Gene3D" id="3.30.420.10">
    <property type="entry name" value="Ribonuclease H-like superfamily/Ribonuclease H"/>
    <property type="match status" value="1"/>
</dbReference>
<reference evidence="2 3" key="1">
    <citation type="submission" date="2019-06" db="EMBL/GenBank/DDBJ databases">
        <title>Metagenome assembled Genome of Spiribacter salinus SL48-SHIP from the microbial mat of Salt Lake 48 (Novosibirsk region, Russia).</title>
        <authorList>
            <person name="Shipova A."/>
            <person name="Rozanov A.S."/>
            <person name="Bryanskaya A.V."/>
            <person name="Peltek S.E."/>
        </authorList>
    </citation>
    <scope>NUCLEOTIDE SEQUENCE [LARGE SCALE GENOMIC DNA]</scope>
    <source>
        <strain evidence="2">SL48-SHIP-2</strain>
    </source>
</reference>
<dbReference type="GO" id="GO:0015074">
    <property type="term" value="P:DNA integration"/>
    <property type="evidence" value="ECO:0007669"/>
    <property type="project" value="InterPro"/>
</dbReference>